<comment type="caution">
    <text evidence="1">The sequence shown here is derived from an EMBL/GenBank/DDBJ whole genome shotgun (WGS) entry which is preliminary data.</text>
</comment>
<evidence type="ECO:0000313" key="2">
    <source>
        <dbReference type="Proteomes" id="UP001335737"/>
    </source>
</evidence>
<protein>
    <submittedName>
        <fullName evidence="1">Uncharacterized protein</fullName>
    </submittedName>
</protein>
<proteinExistence type="predicted"/>
<keyword evidence="2" id="KW-1185">Reference proteome</keyword>
<sequence>MDDLSNSEVPGNGKIRRRINEAETREGLLDILYAYALELKAERQAS</sequence>
<reference evidence="1 2" key="1">
    <citation type="journal article" date="2024" name="Int. J. Syst. Evol. Microbiol.">
        <title>Virgibacillus tibetensis sp. nov., isolated from salt lake on the Tibetan Plateau of China.</title>
        <authorList>
            <person name="Phurbu D."/>
            <person name="Liu Z.-X."/>
            <person name="Wang R."/>
            <person name="Zheng Y.-Y."/>
            <person name="Liu H.-C."/>
            <person name="Zhou Y.-G."/>
            <person name="Yu Y.-J."/>
            <person name="Li A.-H."/>
        </authorList>
    </citation>
    <scope>NUCLEOTIDE SEQUENCE [LARGE SCALE GENOMIC DNA]</scope>
    <source>
        <strain evidence="1 2">C22-A2</strain>
    </source>
</reference>
<organism evidence="1 2">
    <name type="scientific">Virgibacillus tibetensis</name>
    <dbReference type="NCBI Taxonomy" id="3042313"/>
    <lineage>
        <taxon>Bacteria</taxon>
        <taxon>Bacillati</taxon>
        <taxon>Bacillota</taxon>
        <taxon>Bacilli</taxon>
        <taxon>Bacillales</taxon>
        <taxon>Bacillaceae</taxon>
        <taxon>Virgibacillus</taxon>
    </lineage>
</organism>
<dbReference type="Proteomes" id="UP001335737">
    <property type="component" value="Unassembled WGS sequence"/>
</dbReference>
<evidence type="ECO:0000313" key="1">
    <source>
        <dbReference type="EMBL" id="MEC5426051.1"/>
    </source>
</evidence>
<dbReference type="EMBL" id="JARZFX010000029">
    <property type="protein sequence ID" value="MEC5426051.1"/>
    <property type="molecule type" value="Genomic_DNA"/>
</dbReference>
<name>A0ABU6KL74_9BACI</name>
<dbReference type="RefSeq" id="WP_327609584.1">
    <property type="nucleotide sequence ID" value="NZ_JARZFX010000029.1"/>
</dbReference>
<accession>A0ABU6KL74</accession>
<gene>
    <name evidence="1" type="ORF">QGM71_21615</name>
</gene>